<keyword evidence="3" id="KW-1185">Reference proteome</keyword>
<dbReference type="PANTHER" id="PTHR40572:SF1">
    <property type="entry name" value="PROTEIN BAX"/>
    <property type="match status" value="1"/>
</dbReference>
<proteinExistence type="predicted"/>
<sequence length="263" mass="29773">MMKTGRVGRLTLGLAVVAAGVIALQTQVPQPRPVEADLPLQKNPPLSAAPDFTQLTVVTEKKQAFFDFLRPLVEQENDKTLEQRLWVKTMVALLSQGQTLEQTELNQLSDIAQQYRFELRSVTEQTVRDLMERVDIVPVEMVLIQAANESGWGVSRFAVEGNNYFGQWCFSRGCGLVPNARSSGLSHEVARFDDARGSVSAYLRNLNTNAAYAELRTIRRWLREADQPVTAEDLIPTLLRYSERKEEYVAELLQMLDNNRVYL</sequence>
<evidence type="ECO:0000313" key="3">
    <source>
        <dbReference type="Proteomes" id="UP001499988"/>
    </source>
</evidence>
<dbReference type="InterPro" id="IPR002901">
    <property type="entry name" value="MGlyc_endo_b_GlcNAc-like_dom"/>
</dbReference>
<dbReference type="Pfam" id="PF01832">
    <property type="entry name" value="Glucosaminidase"/>
    <property type="match status" value="1"/>
</dbReference>
<accession>A0ABP9ESH0</accession>
<dbReference type="PANTHER" id="PTHR40572">
    <property type="entry name" value="PROTEIN BAX"/>
    <property type="match status" value="1"/>
</dbReference>
<dbReference type="Proteomes" id="UP001499988">
    <property type="component" value="Unassembled WGS sequence"/>
</dbReference>
<dbReference type="EMBL" id="BAABJZ010000058">
    <property type="protein sequence ID" value="GAA4885618.1"/>
    <property type="molecule type" value="Genomic_DNA"/>
</dbReference>
<evidence type="ECO:0000313" key="2">
    <source>
        <dbReference type="EMBL" id="GAA4885618.1"/>
    </source>
</evidence>
<organism evidence="2 3">
    <name type="scientific">Ferrimonas pelagia</name>
    <dbReference type="NCBI Taxonomy" id="1177826"/>
    <lineage>
        <taxon>Bacteria</taxon>
        <taxon>Pseudomonadati</taxon>
        <taxon>Pseudomonadota</taxon>
        <taxon>Gammaproteobacteria</taxon>
        <taxon>Alteromonadales</taxon>
        <taxon>Ferrimonadaceae</taxon>
        <taxon>Ferrimonas</taxon>
    </lineage>
</organism>
<name>A0ABP9ESH0_9GAMM</name>
<dbReference type="Gene3D" id="1.10.530.10">
    <property type="match status" value="1"/>
</dbReference>
<reference evidence="3" key="1">
    <citation type="journal article" date="2019" name="Int. J. Syst. Evol. Microbiol.">
        <title>The Global Catalogue of Microorganisms (GCM) 10K type strain sequencing project: providing services to taxonomists for standard genome sequencing and annotation.</title>
        <authorList>
            <consortium name="The Broad Institute Genomics Platform"/>
            <consortium name="The Broad Institute Genome Sequencing Center for Infectious Disease"/>
            <person name="Wu L."/>
            <person name="Ma J."/>
        </authorList>
    </citation>
    <scope>NUCLEOTIDE SEQUENCE [LARGE SCALE GENOMIC DNA]</scope>
    <source>
        <strain evidence="3">JCM 18401</strain>
    </source>
</reference>
<comment type="caution">
    <text evidence="2">The sequence shown here is derived from an EMBL/GenBank/DDBJ whole genome shotgun (WGS) entry which is preliminary data.</text>
</comment>
<evidence type="ECO:0000259" key="1">
    <source>
        <dbReference type="Pfam" id="PF01832"/>
    </source>
</evidence>
<feature type="domain" description="Mannosyl-glycoprotein endo-beta-N-acetylglucosamidase-like" evidence="1">
    <location>
        <begin position="126"/>
        <end position="226"/>
    </location>
</feature>
<protein>
    <submittedName>
        <fullName evidence="2">Glucosaminidase domain-containing protein</fullName>
    </submittedName>
</protein>
<dbReference type="InterPro" id="IPR053195">
    <property type="entry name" value="Bax-like"/>
</dbReference>
<gene>
    <name evidence="2" type="ORF">GCM10023333_18810</name>
</gene>